<dbReference type="InterPro" id="IPR006062">
    <property type="entry name" value="His_biosynth"/>
</dbReference>
<comment type="catalytic activity">
    <reaction evidence="12">
        <text>5-[(5-phospho-1-deoxy-D-ribulos-1-ylimino)methylamino]-1-(5-phospho-beta-D-ribosyl)imidazole-4-carboxamide + L-glutamine = D-erythro-1-(imidazol-4-yl)glycerol 3-phosphate + 5-amino-1-(5-phospho-beta-D-ribosyl)imidazole-4-carboxamide + L-glutamate + H(+)</text>
        <dbReference type="Rhea" id="RHEA:24793"/>
        <dbReference type="ChEBI" id="CHEBI:15378"/>
        <dbReference type="ChEBI" id="CHEBI:29985"/>
        <dbReference type="ChEBI" id="CHEBI:58278"/>
        <dbReference type="ChEBI" id="CHEBI:58359"/>
        <dbReference type="ChEBI" id="CHEBI:58475"/>
        <dbReference type="ChEBI" id="CHEBI:58525"/>
        <dbReference type="EC" id="4.3.2.10"/>
    </reaction>
</comment>
<evidence type="ECO:0000256" key="6">
    <source>
        <dbReference type="ARBA" id="ARBA00022490"/>
    </source>
</evidence>
<comment type="similarity">
    <text evidence="3">Belongs to the HisA/HisF family.</text>
</comment>
<accession>A0A1W1D753</accession>
<keyword evidence="6" id="KW-0963">Cytoplasm</keyword>
<protein>
    <recommendedName>
        <fullName evidence="5">imidazole glycerol-phosphate synthase</fullName>
        <ecNumber evidence="5">4.3.2.10</ecNumber>
    </recommendedName>
    <alternativeName>
        <fullName evidence="11">IGP synthase cyclase subunit</fullName>
    </alternativeName>
</protein>
<evidence type="ECO:0000256" key="4">
    <source>
        <dbReference type="ARBA" id="ARBA00011152"/>
    </source>
</evidence>
<keyword evidence="8" id="KW-0368">Histidine biosynthesis</keyword>
<dbReference type="AlphaFoldDB" id="A0A1W1D753"/>
<gene>
    <name evidence="13" type="ORF">MNB_SUP05-4-538</name>
</gene>
<dbReference type="Gene3D" id="3.20.20.70">
    <property type="entry name" value="Aldolase class I"/>
    <property type="match status" value="1"/>
</dbReference>
<dbReference type="GO" id="GO:0000107">
    <property type="term" value="F:imidazoleglycerol-phosphate synthase activity"/>
    <property type="evidence" value="ECO:0007669"/>
    <property type="project" value="InterPro"/>
</dbReference>
<dbReference type="GO" id="GO:0000105">
    <property type="term" value="P:L-histidine biosynthetic process"/>
    <property type="evidence" value="ECO:0007669"/>
    <property type="project" value="UniProtKB-UniPathway"/>
</dbReference>
<dbReference type="PANTHER" id="PTHR21235">
    <property type="entry name" value="IMIDAZOLE GLYCEROL PHOSPHATE SYNTHASE SUBUNIT HISF/H IGP SYNTHASE SUBUNIT HISF/H"/>
    <property type="match status" value="1"/>
</dbReference>
<dbReference type="UniPathway" id="UPA00031">
    <property type="reaction ID" value="UER00010"/>
</dbReference>
<evidence type="ECO:0000256" key="9">
    <source>
        <dbReference type="ARBA" id="ARBA00023239"/>
    </source>
</evidence>
<evidence type="ECO:0000313" key="13">
    <source>
        <dbReference type="EMBL" id="SFV76441.1"/>
    </source>
</evidence>
<dbReference type="EMBL" id="FPHR01000002">
    <property type="protein sequence ID" value="SFV76441.1"/>
    <property type="molecule type" value="Genomic_DNA"/>
</dbReference>
<dbReference type="InterPro" id="IPR004651">
    <property type="entry name" value="HisF"/>
</dbReference>
<comment type="subunit">
    <text evidence="4">Heterodimer of HisH and HisF.</text>
</comment>
<dbReference type="GO" id="GO:0016829">
    <property type="term" value="F:lyase activity"/>
    <property type="evidence" value="ECO:0007669"/>
    <property type="project" value="UniProtKB-KW"/>
</dbReference>
<evidence type="ECO:0000256" key="8">
    <source>
        <dbReference type="ARBA" id="ARBA00023102"/>
    </source>
</evidence>
<dbReference type="SUPFAM" id="SSF51366">
    <property type="entry name" value="Ribulose-phoshate binding barrel"/>
    <property type="match status" value="1"/>
</dbReference>
<proteinExistence type="inferred from homology"/>
<keyword evidence="9 13" id="KW-0456">Lyase</keyword>
<keyword evidence="7" id="KW-0028">Amino-acid biosynthesis</keyword>
<dbReference type="InterPro" id="IPR050064">
    <property type="entry name" value="IGPS_HisA/HisF"/>
</dbReference>
<sequence length="257" mass="27460">MSLAKRIIPCLDVRDGRVVKGVQFVDIKDAGDPVEVAKGYDEQGADEITFLDITASHEGRDTTVHMVEKIAEQVFIPLTVGGGIRKAEDVRIMLNAGADKVAVNSAAIFNPDLINELSEKFGSQCIVIAIDAKKVSSTPNKWEIFTHGGRKPTGIDAIEWAVKMTEGSHGAGEVLLTSMDCDGVKTGFDLELTRAVSDAVKVPVIASGGVGNLEHLSEGVLEGGADAVLAASIFHFGEYTIEQAKLSMRERGIEVRL</sequence>
<comment type="pathway">
    <text evidence="2">Amino-acid biosynthesis; L-histidine biosynthesis; L-histidine from 5-phospho-alpha-D-ribose 1-diphosphate: step 5/9.</text>
</comment>
<evidence type="ECO:0000256" key="10">
    <source>
        <dbReference type="ARBA" id="ARBA00025475"/>
    </source>
</evidence>
<evidence type="ECO:0000256" key="5">
    <source>
        <dbReference type="ARBA" id="ARBA00012809"/>
    </source>
</evidence>
<dbReference type="HAMAP" id="MF_01013">
    <property type="entry name" value="HisF"/>
    <property type="match status" value="1"/>
</dbReference>
<dbReference type="NCBIfam" id="TIGR00735">
    <property type="entry name" value="hisF"/>
    <property type="match status" value="1"/>
</dbReference>
<evidence type="ECO:0000256" key="3">
    <source>
        <dbReference type="ARBA" id="ARBA00009667"/>
    </source>
</evidence>
<evidence type="ECO:0000256" key="12">
    <source>
        <dbReference type="ARBA" id="ARBA00047838"/>
    </source>
</evidence>
<organism evidence="13">
    <name type="scientific">hydrothermal vent metagenome</name>
    <dbReference type="NCBI Taxonomy" id="652676"/>
    <lineage>
        <taxon>unclassified sequences</taxon>
        <taxon>metagenomes</taxon>
        <taxon>ecological metagenomes</taxon>
    </lineage>
</organism>
<dbReference type="FunFam" id="3.20.20.70:FF:000006">
    <property type="entry name" value="Imidazole glycerol phosphate synthase subunit HisF"/>
    <property type="match status" value="1"/>
</dbReference>
<dbReference type="EC" id="4.3.2.10" evidence="5"/>
<dbReference type="InterPro" id="IPR013785">
    <property type="entry name" value="Aldolase_TIM"/>
</dbReference>
<dbReference type="PANTHER" id="PTHR21235:SF2">
    <property type="entry name" value="IMIDAZOLE GLYCEROL PHOSPHATE SYNTHASE HISHF"/>
    <property type="match status" value="1"/>
</dbReference>
<reference evidence="13" key="1">
    <citation type="submission" date="2016-10" db="EMBL/GenBank/DDBJ databases">
        <authorList>
            <person name="de Groot N.N."/>
        </authorList>
    </citation>
    <scope>NUCLEOTIDE SEQUENCE</scope>
</reference>
<dbReference type="CDD" id="cd04731">
    <property type="entry name" value="HisF"/>
    <property type="match status" value="1"/>
</dbReference>
<comment type="subcellular location">
    <subcellularLocation>
        <location evidence="1">Cytoplasm</location>
    </subcellularLocation>
</comment>
<dbReference type="GO" id="GO:0005737">
    <property type="term" value="C:cytoplasm"/>
    <property type="evidence" value="ECO:0007669"/>
    <property type="project" value="UniProtKB-SubCell"/>
</dbReference>
<evidence type="ECO:0000256" key="2">
    <source>
        <dbReference type="ARBA" id="ARBA00005091"/>
    </source>
</evidence>
<evidence type="ECO:0000256" key="1">
    <source>
        <dbReference type="ARBA" id="ARBA00004496"/>
    </source>
</evidence>
<dbReference type="Pfam" id="PF00977">
    <property type="entry name" value="His_biosynth"/>
    <property type="match status" value="1"/>
</dbReference>
<name>A0A1W1D753_9ZZZZ</name>
<evidence type="ECO:0000256" key="7">
    <source>
        <dbReference type="ARBA" id="ARBA00022605"/>
    </source>
</evidence>
<dbReference type="InterPro" id="IPR011060">
    <property type="entry name" value="RibuloseP-bd_barrel"/>
</dbReference>
<evidence type="ECO:0000256" key="11">
    <source>
        <dbReference type="ARBA" id="ARBA00030264"/>
    </source>
</evidence>
<comment type="function">
    <text evidence="10">IGPS catalyzes the conversion of PRFAR and glutamine to IGP, AICAR and glutamate. The HisF subunit catalyzes the cyclization activity that produces IGP and AICAR from PRFAR using the ammonia provided by the HisH subunit.</text>
</comment>